<reference evidence="1 3" key="1">
    <citation type="journal article" date="2012" name="Nature">
        <title>Algal genomes reveal evolutionary mosaicism and the fate of nucleomorphs.</title>
        <authorList>
            <consortium name="DOE Joint Genome Institute"/>
            <person name="Curtis B.A."/>
            <person name="Tanifuji G."/>
            <person name="Burki F."/>
            <person name="Gruber A."/>
            <person name="Irimia M."/>
            <person name="Maruyama S."/>
            <person name="Arias M.C."/>
            <person name="Ball S.G."/>
            <person name="Gile G.H."/>
            <person name="Hirakawa Y."/>
            <person name="Hopkins J.F."/>
            <person name="Kuo A."/>
            <person name="Rensing S.A."/>
            <person name="Schmutz J."/>
            <person name="Symeonidi A."/>
            <person name="Elias M."/>
            <person name="Eveleigh R.J."/>
            <person name="Herman E.K."/>
            <person name="Klute M.J."/>
            <person name="Nakayama T."/>
            <person name="Obornik M."/>
            <person name="Reyes-Prieto A."/>
            <person name="Armbrust E.V."/>
            <person name="Aves S.J."/>
            <person name="Beiko R.G."/>
            <person name="Coutinho P."/>
            <person name="Dacks J.B."/>
            <person name="Durnford D.G."/>
            <person name="Fast N.M."/>
            <person name="Green B.R."/>
            <person name="Grisdale C.J."/>
            <person name="Hempel F."/>
            <person name="Henrissat B."/>
            <person name="Hoppner M.P."/>
            <person name="Ishida K."/>
            <person name="Kim E."/>
            <person name="Koreny L."/>
            <person name="Kroth P.G."/>
            <person name="Liu Y."/>
            <person name="Malik S.B."/>
            <person name="Maier U.G."/>
            <person name="McRose D."/>
            <person name="Mock T."/>
            <person name="Neilson J.A."/>
            <person name="Onodera N.T."/>
            <person name="Poole A.M."/>
            <person name="Pritham E.J."/>
            <person name="Richards T.A."/>
            <person name="Rocap G."/>
            <person name="Roy S.W."/>
            <person name="Sarai C."/>
            <person name="Schaack S."/>
            <person name="Shirato S."/>
            <person name="Slamovits C.H."/>
            <person name="Spencer D.F."/>
            <person name="Suzuki S."/>
            <person name="Worden A.Z."/>
            <person name="Zauner S."/>
            <person name="Barry K."/>
            <person name="Bell C."/>
            <person name="Bharti A.K."/>
            <person name="Crow J.A."/>
            <person name="Grimwood J."/>
            <person name="Kramer R."/>
            <person name="Lindquist E."/>
            <person name="Lucas S."/>
            <person name="Salamov A."/>
            <person name="McFadden G.I."/>
            <person name="Lane C.E."/>
            <person name="Keeling P.J."/>
            <person name="Gray M.W."/>
            <person name="Grigoriev I.V."/>
            <person name="Archibald J.M."/>
        </authorList>
    </citation>
    <scope>NUCLEOTIDE SEQUENCE</scope>
    <source>
        <strain evidence="1 3">CCMP2712</strain>
    </source>
</reference>
<name>L1IVW6_GUITC</name>
<protein>
    <submittedName>
        <fullName evidence="1 2">Uncharacterized protein</fullName>
    </submittedName>
</protein>
<sequence length="84" mass="9687">MFAAVRRLQSKMAGDRIVWDPNGNGYYVYSSKPFWEEWQMYDPNAGGGLGAWDRDHHYDIWGKPETVVKTPIHCNHPGCPQDSF</sequence>
<dbReference type="Proteomes" id="UP000011087">
    <property type="component" value="Unassembled WGS sequence"/>
</dbReference>
<dbReference type="AlphaFoldDB" id="L1IVW6"/>
<accession>L1IVW6</accession>
<proteinExistence type="predicted"/>
<evidence type="ECO:0000313" key="1">
    <source>
        <dbReference type="EMBL" id="EKX40034.1"/>
    </source>
</evidence>
<dbReference type="EMBL" id="JH993034">
    <property type="protein sequence ID" value="EKX40034.1"/>
    <property type="molecule type" value="Genomic_DNA"/>
</dbReference>
<gene>
    <name evidence="1" type="ORF">GUITHDRAFT_113770</name>
</gene>
<dbReference type="GeneID" id="17296852"/>
<dbReference type="HOGENOM" id="CLU_2532275_0_0_1"/>
<dbReference type="RefSeq" id="XP_005827014.1">
    <property type="nucleotide sequence ID" value="XM_005826957.1"/>
</dbReference>
<dbReference type="EnsemblProtists" id="EKX40034">
    <property type="protein sequence ID" value="EKX40034"/>
    <property type="gene ID" value="GUITHDRAFT_113770"/>
</dbReference>
<reference evidence="2" key="3">
    <citation type="submission" date="2015-06" db="UniProtKB">
        <authorList>
            <consortium name="EnsemblProtists"/>
        </authorList>
    </citation>
    <scope>IDENTIFICATION</scope>
</reference>
<evidence type="ECO:0000313" key="2">
    <source>
        <dbReference type="EnsemblProtists" id="EKX40034"/>
    </source>
</evidence>
<dbReference type="KEGG" id="gtt:GUITHDRAFT_113770"/>
<reference evidence="3" key="2">
    <citation type="submission" date="2012-11" db="EMBL/GenBank/DDBJ databases">
        <authorList>
            <person name="Kuo A."/>
            <person name="Curtis B.A."/>
            <person name="Tanifuji G."/>
            <person name="Burki F."/>
            <person name="Gruber A."/>
            <person name="Irimia M."/>
            <person name="Maruyama S."/>
            <person name="Arias M.C."/>
            <person name="Ball S.G."/>
            <person name="Gile G.H."/>
            <person name="Hirakawa Y."/>
            <person name="Hopkins J.F."/>
            <person name="Rensing S.A."/>
            <person name="Schmutz J."/>
            <person name="Symeonidi A."/>
            <person name="Elias M."/>
            <person name="Eveleigh R.J."/>
            <person name="Herman E.K."/>
            <person name="Klute M.J."/>
            <person name="Nakayama T."/>
            <person name="Obornik M."/>
            <person name="Reyes-Prieto A."/>
            <person name="Armbrust E.V."/>
            <person name="Aves S.J."/>
            <person name="Beiko R.G."/>
            <person name="Coutinho P."/>
            <person name="Dacks J.B."/>
            <person name="Durnford D.G."/>
            <person name="Fast N.M."/>
            <person name="Green B.R."/>
            <person name="Grisdale C."/>
            <person name="Hempe F."/>
            <person name="Henrissat B."/>
            <person name="Hoppner M.P."/>
            <person name="Ishida K.-I."/>
            <person name="Kim E."/>
            <person name="Koreny L."/>
            <person name="Kroth P.G."/>
            <person name="Liu Y."/>
            <person name="Malik S.-B."/>
            <person name="Maier U.G."/>
            <person name="McRose D."/>
            <person name="Mock T."/>
            <person name="Neilson J.A."/>
            <person name="Onodera N.T."/>
            <person name="Poole A.M."/>
            <person name="Pritham E.J."/>
            <person name="Richards T.A."/>
            <person name="Rocap G."/>
            <person name="Roy S.W."/>
            <person name="Sarai C."/>
            <person name="Schaack S."/>
            <person name="Shirato S."/>
            <person name="Slamovits C.H."/>
            <person name="Spencer D.F."/>
            <person name="Suzuki S."/>
            <person name="Worden A.Z."/>
            <person name="Zauner S."/>
            <person name="Barry K."/>
            <person name="Bell C."/>
            <person name="Bharti A.K."/>
            <person name="Crow J.A."/>
            <person name="Grimwood J."/>
            <person name="Kramer R."/>
            <person name="Lindquist E."/>
            <person name="Lucas S."/>
            <person name="Salamov A."/>
            <person name="McFadden G.I."/>
            <person name="Lane C.E."/>
            <person name="Keeling P.J."/>
            <person name="Gray M.W."/>
            <person name="Grigoriev I.V."/>
            <person name="Archibald J.M."/>
        </authorList>
    </citation>
    <scope>NUCLEOTIDE SEQUENCE</scope>
    <source>
        <strain evidence="3">CCMP2712</strain>
    </source>
</reference>
<keyword evidence="3" id="KW-1185">Reference proteome</keyword>
<dbReference type="PaxDb" id="55529-EKX40034"/>
<evidence type="ECO:0000313" key="3">
    <source>
        <dbReference type="Proteomes" id="UP000011087"/>
    </source>
</evidence>
<organism evidence="1">
    <name type="scientific">Guillardia theta (strain CCMP2712)</name>
    <name type="common">Cryptophyte</name>
    <dbReference type="NCBI Taxonomy" id="905079"/>
    <lineage>
        <taxon>Eukaryota</taxon>
        <taxon>Cryptophyceae</taxon>
        <taxon>Pyrenomonadales</taxon>
        <taxon>Geminigeraceae</taxon>
        <taxon>Guillardia</taxon>
    </lineage>
</organism>